<keyword evidence="6" id="KW-0342">GTP-binding</keyword>
<evidence type="ECO:0000256" key="8">
    <source>
        <dbReference type="ARBA" id="ARBA00023289"/>
    </source>
</evidence>
<keyword evidence="8" id="KW-0636">Prenylation</keyword>
<evidence type="ECO:0000256" key="6">
    <source>
        <dbReference type="ARBA" id="ARBA00023134"/>
    </source>
</evidence>
<accession>A0AAW1A9R1</accession>
<proteinExistence type="inferred from homology"/>
<evidence type="ECO:0000313" key="12">
    <source>
        <dbReference type="Proteomes" id="UP001432146"/>
    </source>
</evidence>
<dbReference type="PROSITE" id="PS51419">
    <property type="entry name" value="RAB"/>
    <property type="match status" value="1"/>
</dbReference>
<dbReference type="InterPro" id="IPR001806">
    <property type="entry name" value="Small_GTPase"/>
</dbReference>
<evidence type="ECO:0000256" key="9">
    <source>
        <dbReference type="SAM" id="MobiDB-lite"/>
    </source>
</evidence>
<evidence type="ECO:0000256" key="3">
    <source>
        <dbReference type="ARBA" id="ARBA00022723"/>
    </source>
</evidence>
<evidence type="ECO:0000256" key="4">
    <source>
        <dbReference type="ARBA" id="ARBA00022741"/>
    </source>
</evidence>
<dbReference type="SMART" id="SM00253">
    <property type="entry name" value="SOCS"/>
    <property type="match status" value="1"/>
</dbReference>
<dbReference type="PRINTS" id="PR00449">
    <property type="entry name" value="RASTRNSFRMNG"/>
</dbReference>
<dbReference type="InterPro" id="IPR027417">
    <property type="entry name" value="P-loop_NTPase"/>
</dbReference>
<dbReference type="InterPro" id="IPR036036">
    <property type="entry name" value="SOCS_box-like_dom_sf"/>
</dbReference>
<keyword evidence="7" id="KW-0449">Lipoprotein</keyword>
<dbReference type="CDD" id="cd03742">
    <property type="entry name" value="SOCS_Rab40"/>
    <property type="match status" value="1"/>
</dbReference>
<dbReference type="InterPro" id="IPR001496">
    <property type="entry name" value="SOCS_box"/>
</dbReference>
<dbReference type="Pfam" id="PF07525">
    <property type="entry name" value="SOCS_box"/>
    <property type="match status" value="1"/>
</dbReference>
<dbReference type="EMBL" id="JAWNGG020000047">
    <property type="protein sequence ID" value="KAK9305892.1"/>
    <property type="molecule type" value="Genomic_DNA"/>
</dbReference>
<dbReference type="InterPro" id="IPR050305">
    <property type="entry name" value="Small_GTPase_Rab"/>
</dbReference>
<comment type="cofactor">
    <cofactor evidence="1">
        <name>Mg(2+)</name>
        <dbReference type="ChEBI" id="CHEBI:18420"/>
    </cofactor>
</comment>
<protein>
    <recommendedName>
        <fullName evidence="10">SOCS box domain-containing protein</fullName>
    </recommendedName>
</protein>
<keyword evidence="3" id="KW-0479">Metal-binding</keyword>
<evidence type="ECO:0000256" key="5">
    <source>
        <dbReference type="ARBA" id="ARBA00022842"/>
    </source>
</evidence>
<evidence type="ECO:0000256" key="7">
    <source>
        <dbReference type="ARBA" id="ARBA00023139"/>
    </source>
</evidence>
<comment type="similarity">
    <text evidence="2">Belongs to the small GTPase superfamily. Rab family.</text>
</comment>
<name>A0AAW1A9R1_9HYME</name>
<dbReference type="SUPFAM" id="SSF158235">
    <property type="entry name" value="SOCS box-like"/>
    <property type="match status" value="1"/>
</dbReference>
<evidence type="ECO:0000256" key="1">
    <source>
        <dbReference type="ARBA" id="ARBA00001946"/>
    </source>
</evidence>
<gene>
    <name evidence="11" type="ORF">QLX08_003257</name>
</gene>
<evidence type="ECO:0000313" key="11">
    <source>
        <dbReference type="EMBL" id="KAK9305892.1"/>
    </source>
</evidence>
<reference evidence="11 12" key="1">
    <citation type="submission" date="2024-05" db="EMBL/GenBank/DDBJ databases">
        <title>The nuclear and mitochondrial genome assemblies of Tetragonisca angustula (Apidae: Meliponini), a tiny yet remarkable pollinator in the Neotropics.</title>
        <authorList>
            <person name="Ferrari R."/>
            <person name="Ricardo P.C."/>
            <person name="Dias F.C."/>
            <person name="Araujo N.S."/>
            <person name="Soares D.O."/>
            <person name="Zhou Q.-S."/>
            <person name="Zhu C.-D."/>
            <person name="Coutinho L."/>
            <person name="Airas M.C."/>
            <person name="Batista T.M."/>
        </authorList>
    </citation>
    <scope>NUCLEOTIDE SEQUENCE [LARGE SCALE GENOMIC DNA]</scope>
    <source>
        <strain evidence="11">ASF017062</strain>
        <tissue evidence="11">Abdomen</tissue>
    </source>
</reference>
<sequence>MAAGEASTTKSRQEKQYDYLLKFLLVGDSDVGKQEILSGLEDGAAESPFCSGSAYKTTTILLDGKRVKLQLWDTSGQVYDITNKWSFDGIDRWLKEVEEHAPGVPKVLVGNRLHLAFKRQVGERDAEAYAAKNHMAFFEVSPLCDFNIRESFSELSRMALHRNGMERLWRSNKVLSLQELACRAIVARTTVYGIDQLPLPKSIKSHLKSYAMTTTSQLRYNGNRSLSSSKSLGSHHRKLRFVGVGHNGLSTPGSSPGSITDSRTSCVGRNSCTIS</sequence>
<dbReference type="GO" id="GO:0003924">
    <property type="term" value="F:GTPase activity"/>
    <property type="evidence" value="ECO:0007669"/>
    <property type="project" value="InterPro"/>
</dbReference>
<comment type="caution">
    <text evidence="11">The sequence shown here is derived from an EMBL/GenBank/DDBJ whole genome shotgun (WGS) entry which is preliminary data.</text>
</comment>
<keyword evidence="12" id="KW-1185">Reference proteome</keyword>
<keyword evidence="4" id="KW-0547">Nucleotide-binding</keyword>
<dbReference type="SMART" id="SM00969">
    <property type="entry name" value="SOCS_box"/>
    <property type="match status" value="1"/>
</dbReference>
<feature type="compositionally biased region" description="Polar residues" evidence="9">
    <location>
        <begin position="248"/>
        <end position="275"/>
    </location>
</feature>
<feature type="domain" description="SOCS box" evidence="10">
    <location>
        <begin position="167"/>
        <end position="213"/>
    </location>
</feature>
<keyword evidence="5" id="KW-0460">Magnesium</keyword>
<evidence type="ECO:0000259" key="10">
    <source>
        <dbReference type="PROSITE" id="PS50225"/>
    </source>
</evidence>
<dbReference type="GO" id="GO:0005525">
    <property type="term" value="F:GTP binding"/>
    <property type="evidence" value="ECO:0007669"/>
    <property type="project" value="UniProtKB-KW"/>
</dbReference>
<dbReference type="SMART" id="SM00173">
    <property type="entry name" value="RAS"/>
    <property type="match status" value="1"/>
</dbReference>
<dbReference type="SMART" id="SM00174">
    <property type="entry name" value="RHO"/>
    <property type="match status" value="1"/>
</dbReference>
<evidence type="ECO:0000256" key="2">
    <source>
        <dbReference type="ARBA" id="ARBA00006270"/>
    </source>
</evidence>
<feature type="region of interest" description="Disordered" evidence="9">
    <location>
        <begin position="244"/>
        <end position="275"/>
    </location>
</feature>
<dbReference type="GO" id="GO:0035556">
    <property type="term" value="P:intracellular signal transduction"/>
    <property type="evidence" value="ECO:0007669"/>
    <property type="project" value="InterPro"/>
</dbReference>
<dbReference type="Proteomes" id="UP001432146">
    <property type="component" value="Unassembled WGS sequence"/>
</dbReference>
<dbReference type="PROSITE" id="PS50225">
    <property type="entry name" value="SOCS"/>
    <property type="match status" value="1"/>
</dbReference>
<dbReference type="PANTHER" id="PTHR47980">
    <property type="entry name" value="LD44762P"/>
    <property type="match status" value="1"/>
</dbReference>
<dbReference type="GO" id="GO:0046872">
    <property type="term" value="F:metal ion binding"/>
    <property type="evidence" value="ECO:0007669"/>
    <property type="project" value="UniProtKB-KW"/>
</dbReference>
<dbReference type="AlphaFoldDB" id="A0AAW1A9R1"/>
<dbReference type="SMART" id="SM00175">
    <property type="entry name" value="RAB"/>
    <property type="match status" value="1"/>
</dbReference>
<dbReference type="Gene3D" id="3.40.50.300">
    <property type="entry name" value="P-loop containing nucleotide triphosphate hydrolases"/>
    <property type="match status" value="2"/>
</dbReference>
<dbReference type="SUPFAM" id="SSF52540">
    <property type="entry name" value="P-loop containing nucleoside triphosphate hydrolases"/>
    <property type="match status" value="1"/>
</dbReference>
<keyword evidence="7" id="KW-0564">Palmitate</keyword>
<organism evidence="11 12">
    <name type="scientific">Tetragonisca angustula</name>
    <dbReference type="NCBI Taxonomy" id="166442"/>
    <lineage>
        <taxon>Eukaryota</taxon>
        <taxon>Metazoa</taxon>
        <taxon>Ecdysozoa</taxon>
        <taxon>Arthropoda</taxon>
        <taxon>Hexapoda</taxon>
        <taxon>Insecta</taxon>
        <taxon>Pterygota</taxon>
        <taxon>Neoptera</taxon>
        <taxon>Endopterygota</taxon>
        <taxon>Hymenoptera</taxon>
        <taxon>Apocrita</taxon>
        <taxon>Aculeata</taxon>
        <taxon>Apoidea</taxon>
        <taxon>Anthophila</taxon>
        <taxon>Apidae</taxon>
        <taxon>Tetragonisca</taxon>
    </lineage>
</organism>
<dbReference type="Pfam" id="PF00071">
    <property type="entry name" value="Ras"/>
    <property type="match status" value="2"/>
</dbReference>